<feature type="transmembrane region" description="Helical" evidence="10">
    <location>
        <begin position="78"/>
        <end position="107"/>
    </location>
</feature>
<protein>
    <recommendedName>
        <fullName evidence="13">Odorant receptor</fullName>
    </recommendedName>
</protein>
<accession>A0A9P0L286</accession>
<keyword evidence="9" id="KW-0807">Transducer</keyword>
<name>A0A9P0L286_ACAOB</name>
<evidence type="ECO:0000256" key="5">
    <source>
        <dbReference type="ARBA" id="ARBA00022725"/>
    </source>
</evidence>
<dbReference type="Pfam" id="PF02949">
    <property type="entry name" value="7tm_6"/>
    <property type="match status" value="1"/>
</dbReference>
<dbReference type="AlphaFoldDB" id="A0A9P0L286"/>
<dbReference type="EMBL" id="CAKOFQ010006969">
    <property type="protein sequence ID" value="CAH1985063.1"/>
    <property type="molecule type" value="Genomic_DNA"/>
</dbReference>
<organism evidence="11 12">
    <name type="scientific">Acanthoscelides obtectus</name>
    <name type="common">Bean weevil</name>
    <name type="synonym">Bruchus obtectus</name>
    <dbReference type="NCBI Taxonomy" id="200917"/>
    <lineage>
        <taxon>Eukaryota</taxon>
        <taxon>Metazoa</taxon>
        <taxon>Ecdysozoa</taxon>
        <taxon>Arthropoda</taxon>
        <taxon>Hexapoda</taxon>
        <taxon>Insecta</taxon>
        <taxon>Pterygota</taxon>
        <taxon>Neoptera</taxon>
        <taxon>Endopterygota</taxon>
        <taxon>Coleoptera</taxon>
        <taxon>Polyphaga</taxon>
        <taxon>Cucujiformia</taxon>
        <taxon>Chrysomeloidea</taxon>
        <taxon>Chrysomelidae</taxon>
        <taxon>Bruchinae</taxon>
        <taxon>Bruchini</taxon>
        <taxon>Acanthoscelides</taxon>
    </lineage>
</organism>
<evidence type="ECO:0000256" key="7">
    <source>
        <dbReference type="ARBA" id="ARBA00023136"/>
    </source>
</evidence>
<keyword evidence="7 10" id="KW-0472">Membrane</keyword>
<keyword evidence="3" id="KW-0716">Sensory transduction</keyword>
<evidence type="ECO:0000256" key="9">
    <source>
        <dbReference type="ARBA" id="ARBA00023224"/>
    </source>
</evidence>
<evidence type="ECO:0000256" key="2">
    <source>
        <dbReference type="ARBA" id="ARBA00022475"/>
    </source>
</evidence>
<proteinExistence type="predicted"/>
<dbReference type="GO" id="GO:0005886">
    <property type="term" value="C:plasma membrane"/>
    <property type="evidence" value="ECO:0007669"/>
    <property type="project" value="UniProtKB-SubCell"/>
</dbReference>
<sequence length="289" mass="33524">MLIFHSKELYQILGSINHFWRQNDGVDLNDVYVKVMFRFYSTGMVVAIVFFFFQMAMLGGNPSFPSYMPEGIPFYLVYIYEIFVVLTGVIFPLVFSGLFFMTIIMLLQKQFKLLNEQLVKTFDCEPYVLESEKIVKRNIKRCIRHHNFLLRCIADLNSVLSKTLLTHIFFMVSGVCTHMYSLSLVENIDEMIEPALRILMGLFELNLCFSLPAQSMVDQAEQLGLSLYMSKWYKYPGYAKSVLIGLSSDNIETFIDIGGFGRLNMQTCLLTMKTTMSYFMFLRTIESIQ</sequence>
<keyword evidence="6 10" id="KW-1133">Transmembrane helix</keyword>
<evidence type="ECO:0000313" key="11">
    <source>
        <dbReference type="EMBL" id="CAH1985063.1"/>
    </source>
</evidence>
<evidence type="ECO:0000313" key="12">
    <source>
        <dbReference type="Proteomes" id="UP001152888"/>
    </source>
</evidence>
<evidence type="ECO:0000256" key="8">
    <source>
        <dbReference type="ARBA" id="ARBA00023170"/>
    </source>
</evidence>
<dbReference type="GO" id="GO:0007165">
    <property type="term" value="P:signal transduction"/>
    <property type="evidence" value="ECO:0007669"/>
    <property type="project" value="UniProtKB-KW"/>
</dbReference>
<evidence type="ECO:0008006" key="13">
    <source>
        <dbReference type="Google" id="ProtNLM"/>
    </source>
</evidence>
<comment type="caution">
    <text evidence="11">The sequence shown here is derived from an EMBL/GenBank/DDBJ whole genome shotgun (WGS) entry which is preliminary data.</text>
</comment>
<dbReference type="InterPro" id="IPR004117">
    <property type="entry name" value="7tm6_olfct_rcpt"/>
</dbReference>
<gene>
    <name evidence="11" type="ORF">ACAOBT_LOCUS16456</name>
</gene>
<keyword evidence="2" id="KW-1003">Cell membrane</keyword>
<dbReference type="PANTHER" id="PTHR21137">
    <property type="entry name" value="ODORANT RECEPTOR"/>
    <property type="match status" value="1"/>
</dbReference>
<dbReference type="Proteomes" id="UP001152888">
    <property type="component" value="Unassembled WGS sequence"/>
</dbReference>
<reference evidence="11" key="1">
    <citation type="submission" date="2022-03" db="EMBL/GenBank/DDBJ databases">
        <authorList>
            <person name="Sayadi A."/>
        </authorList>
    </citation>
    <scope>NUCLEOTIDE SEQUENCE</scope>
</reference>
<evidence type="ECO:0000256" key="4">
    <source>
        <dbReference type="ARBA" id="ARBA00022692"/>
    </source>
</evidence>
<keyword evidence="12" id="KW-1185">Reference proteome</keyword>
<comment type="subcellular location">
    <subcellularLocation>
        <location evidence="1">Cell membrane</location>
        <topology evidence="1">Multi-pass membrane protein</topology>
    </subcellularLocation>
</comment>
<evidence type="ECO:0000256" key="6">
    <source>
        <dbReference type="ARBA" id="ARBA00022989"/>
    </source>
</evidence>
<keyword evidence="8" id="KW-0675">Receptor</keyword>
<evidence type="ECO:0000256" key="10">
    <source>
        <dbReference type="SAM" id="Phobius"/>
    </source>
</evidence>
<dbReference type="OrthoDB" id="6759486at2759"/>
<feature type="transmembrane region" description="Helical" evidence="10">
    <location>
        <begin position="39"/>
        <end position="58"/>
    </location>
</feature>
<dbReference type="GO" id="GO:0005549">
    <property type="term" value="F:odorant binding"/>
    <property type="evidence" value="ECO:0007669"/>
    <property type="project" value="InterPro"/>
</dbReference>
<dbReference type="GO" id="GO:0004984">
    <property type="term" value="F:olfactory receptor activity"/>
    <property type="evidence" value="ECO:0007669"/>
    <property type="project" value="InterPro"/>
</dbReference>
<keyword evidence="5" id="KW-0552">Olfaction</keyword>
<dbReference type="PANTHER" id="PTHR21137:SF35">
    <property type="entry name" value="ODORANT RECEPTOR 19A-RELATED"/>
    <property type="match status" value="1"/>
</dbReference>
<evidence type="ECO:0000256" key="3">
    <source>
        <dbReference type="ARBA" id="ARBA00022606"/>
    </source>
</evidence>
<keyword evidence="4 10" id="KW-0812">Transmembrane</keyword>
<evidence type="ECO:0000256" key="1">
    <source>
        <dbReference type="ARBA" id="ARBA00004651"/>
    </source>
</evidence>